<dbReference type="EMBL" id="PKUS01000001">
    <property type="protein sequence ID" value="PLW70853.1"/>
    <property type="molecule type" value="Genomic_DNA"/>
</dbReference>
<accession>A0A2N5X8P6</accession>
<sequence>MKTYITASLAAVALLGSLHLQAHEGITNLPSTPVPGALATSGATSYGTNHYRTQYEISDLLAAVAEDAGAELSKLLGRALARKEGSKAPIADRQTEKVASAY</sequence>
<dbReference type="RefSeq" id="WP_075999706.1">
    <property type="nucleotide sequence ID" value="NZ_PKUS01000001.1"/>
</dbReference>
<organism evidence="3 4">
    <name type="scientific">Pseudohalioglobus lutimaris</name>
    <dbReference type="NCBI Taxonomy" id="1737061"/>
    <lineage>
        <taxon>Bacteria</taxon>
        <taxon>Pseudomonadati</taxon>
        <taxon>Pseudomonadota</taxon>
        <taxon>Gammaproteobacteria</taxon>
        <taxon>Cellvibrionales</taxon>
        <taxon>Halieaceae</taxon>
        <taxon>Pseudohalioglobus</taxon>
    </lineage>
</organism>
<feature type="region of interest" description="Disordered" evidence="1">
    <location>
        <begin position="82"/>
        <end position="102"/>
    </location>
</feature>
<feature type="chain" id="PRO_5014639691" description="DUF4148 domain-containing protein" evidence="2">
    <location>
        <begin position="23"/>
        <end position="102"/>
    </location>
</feature>
<dbReference type="Proteomes" id="UP000235005">
    <property type="component" value="Unassembled WGS sequence"/>
</dbReference>
<evidence type="ECO:0008006" key="5">
    <source>
        <dbReference type="Google" id="ProtNLM"/>
    </source>
</evidence>
<keyword evidence="4" id="KW-1185">Reference proteome</keyword>
<evidence type="ECO:0000313" key="3">
    <source>
        <dbReference type="EMBL" id="PLW70853.1"/>
    </source>
</evidence>
<feature type="signal peptide" evidence="2">
    <location>
        <begin position="1"/>
        <end position="22"/>
    </location>
</feature>
<name>A0A2N5X8P6_9GAMM</name>
<evidence type="ECO:0000256" key="1">
    <source>
        <dbReference type="SAM" id="MobiDB-lite"/>
    </source>
</evidence>
<proteinExistence type="predicted"/>
<reference evidence="3 4" key="1">
    <citation type="submission" date="2018-01" db="EMBL/GenBank/DDBJ databases">
        <title>The draft genome sequence of Halioglobus lutimaris HF004.</title>
        <authorList>
            <person name="Du Z.-J."/>
            <person name="Shi M.-J."/>
        </authorList>
    </citation>
    <scope>NUCLEOTIDE SEQUENCE [LARGE SCALE GENOMIC DNA]</scope>
    <source>
        <strain evidence="3 4">HF004</strain>
    </source>
</reference>
<dbReference type="AlphaFoldDB" id="A0A2N5X8P6"/>
<comment type="caution">
    <text evidence="3">The sequence shown here is derived from an EMBL/GenBank/DDBJ whole genome shotgun (WGS) entry which is preliminary data.</text>
</comment>
<gene>
    <name evidence="3" type="ORF">C0039_01620</name>
</gene>
<protein>
    <recommendedName>
        <fullName evidence="5">DUF4148 domain-containing protein</fullName>
    </recommendedName>
</protein>
<keyword evidence="2" id="KW-0732">Signal</keyword>
<evidence type="ECO:0000256" key="2">
    <source>
        <dbReference type="SAM" id="SignalP"/>
    </source>
</evidence>
<evidence type="ECO:0000313" key="4">
    <source>
        <dbReference type="Proteomes" id="UP000235005"/>
    </source>
</evidence>